<dbReference type="GO" id="GO:0016776">
    <property type="term" value="F:phosphotransferase activity, phosphate group as acceptor"/>
    <property type="evidence" value="ECO:0007669"/>
    <property type="project" value="UniProtKB-UniRule"/>
</dbReference>
<evidence type="ECO:0000256" key="3">
    <source>
        <dbReference type="ARBA" id="ARBA00022741"/>
    </source>
</evidence>
<gene>
    <name evidence="6" type="ORF">Thpro_021835</name>
</gene>
<organism evidence="6 7">
    <name type="scientific">Acidihalobacter prosperus</name>
    <dbReference type="NCBI Taxonomy" id="160660"/>
    <lineage>
        <taxon>Bacteria</taxon>
        <taxon>Pseudomonadati</taxon>
        <taxon>Pseudomonadota</taxon>
        <taxon>Gammaproteobacteria</taxon>
        <taxon>Chromatiales</taxon>
        <taxon>Ectothiorhodospiraceae</taxon>
        <taxon>Acidihalobacter</taxon>
    </lineage>
</organism>
<dbReference type="EMBL" id="JQSG02000003">
    <property type="protein sequence ID" value="OBS09507.1"/>
    <property type="molecule type" value="Genomic_DNA"/>
</dbReference>
<comment type="catalytic activity">
    <reaction evidence="5">
        <text>[pyruvate, water dikinase] + ADP = [pyruvate, water dikinase]-phosphate + AMP + H(+)</text>
        <dbReference type="Rhea" id="RHEA:46020"/>
        <dbReference type="Rhea" id="RHEA-COMP:11425"/>
        <dbReference type="Rhea" id="RHEA-COMP:11426"/>
        <dbReference type="ChEBI" id="CHEBI:15378"/>
        <dbReference type="ChEBI" id="CHEBI:43176"/>
        <dbReference type="ChEBI" id="CHEBI:68546"/>
        <dbReference type="ChEBI" id="CHEBI:456215"/>
        <dbReference type="ChEBI" id="CHEBI:456216"/>
        <dbReference type="EC" id="2.7.11.33"/>
    </reaction>
</comment>
<comment type="similarity">
    <text evidence="5">Belongs to the pyruvate, phosphate/water dikinase regulatory protein family. PSRP subfamily.</text>
</comment>
<keyword evidence="4 5" id="KW-0418">Kinase</keyword>
<dbReference type="GO" id="GO:0043531">
    <property type="term" value="F:ADP binding"/>
    <property type="evidence" value="ECO:0007669"/>
    <property type="project" value="UniProtKB-UniRule"/>
</dbReference>
<evidence type="ECO:0000256" key="5">
    <source>
        <dbReference type="HAMAP-Rule" id="MF_01062"/>
    </source>
</evidence>
<keyword evidence="7" id="KW-1185">Reference proteome</keyword>
<accession>A0A1A6C4M3</accession>
<comment type="catalytic activity">
    <reaction evidence="5">
        <text>[pyruvate, water dikinase]-phosphate + phosphate + H(+) = [pyruvate, water dikinase] + diphosphate</text>
        <dbReference type="Rhea" id="RHEA:48580"/>
        <dbReference type="Rhea" id="RHEA-COMP:11425"/>
        <dbReference type="Rhea" id="RHEA-COMP:11426"/>
        <dbReference type="ChEBI" id="CHEBI:15378"/>
        <dbReference type="ChEBI" id="CHEBI:33019"/>
        <dbReference type="ChEBI" id="CHEBI:43176"/>
        <dbReference type="ChEBI" id="CHEBI:43474"/>
        <dbReference type="ChEBI" id="CHEBI:68546"/>
        <dbReference type="EC" id="2.7.4.28"/>
    </reaction>
</comment>
<protein>
    <recommendedName>
        <fullName evidence="5">Putative phosphoenolpyruvate synthase regulatory protein</fullName>
        <shortName evidence="5">PEP synthase regulatory protein</shortName>
        <shortName evidence="5">PSRP</shortName>
        <ecNumber evidence="5">2.7.11.33</ecNumber>
        <ecNumber evidence="5">2.7.4.28</ecNumber>
    </recommendedName>
    <alternativeName>
        <fullName evidence="5">Pyruvate, water dikinase regulatory protein</fullName>
    </alternativeName>
</protein>
<evidence type="ECO:0000256" key="2">
    <source>
        <dbReference type="ARBA" id="ARBA00022679"/>
    </source>
</evidence>
<dbReference type="PANTHER" id="PTHR31756">
    <property type="entry name" value="PYRUVATE, PHOSPHATE DIKINASE REGULATORY PROTEIN 1, CHLOROPLASTIC"/>
    <property type="match status" value="1"/>
</dbReference>
<dbReference type="EC" id="2.7.4.28" evidence="5"/>
<dbReference type="PANTHER" id="PTHR31756:SF3">
    <property type="entry name" value="PYRUVATE, PHOSPHATE DIKINASE REGULATORY PROTEIN 1, CHLOROPLASTIC"/>
    <property type="match status" value="1"/>
</dbReference>
<evidence type="ECO:0000256" key="1">
    <source>
        <dbReference type="ARBA" id="ARBA00022527"/>
    </source>
</evidence>
<keyword evidence="2 5" id="KW-0808">Transferase</keyword>
<sequence>MEADGKMAKVRGAFFLSDRTGITSETLGNMLLTQFAGVQFDRVTIPFINSLSKARDTVARIDAYRERHGEPPLIFSTAVDDEIRAILATADGVFMDFFESFIARLEDTLGVRASHSVGLAHGANPSTYHRRIEAVNFALAHDDGARMDHYAEADLILLAPSRCGKTPTCLYLALQHGLRAANLPLTEEILEAERLPEALTRFRSKLFGLTIDAERLAQIRSERLPNSRYASREQCARELRLAQGIYRRLGAPSLDTTHVSVEEIAAHIIHQMGLKSILR</sequence>
<dbReference type="GO" id="GO:0004674">
    <property type="term" value="F:protein serine/threonine kinase activity"/>
    <property type="evidence" value="ECO:0007669"/>
    <property type="project" value="UniProtKB-UniRule"/>
</dbReference>
<evidence type="ECO:0000313" key="6">
    <source>
        <dbReference type="EMBL" id="OBS09507.1"/>
    </source>
</evidence>
<keyword evidence="3 5" id="KW-0547">Nucleotide-binding</keyword>
<feature type="binding site" evidence="5">
    <location>
        <begin position="159"/>
        <end position="166"/>
    </location>
    <ligand>
        <name>ADP</name>
        <dbReference type="ChEBI" id="CHEBI:456216"/>
    </ligand>
</feature>
<keyword evidence="1 5" id="KW-0723">Serine/threonine-protein kinase</keyword>
<proteinExistence type="inferred from homology"/>
<dbReference type="EC" id="2.7.11.33" evidence="5"/>
<dbReference type="Pfam" id="PF03618">
    <property type="entry name" value="Kinase-PPPase"/>
    <property type="match status" value="1"/>
</dbReference>
<dbReference type="InterPro" id="IPR005177">
    <property type="entry name" value="Kinase-pyrophosphorylase"/>
</dbReference>
<dbReference type="NCBIfam" id="NF003742">
    <property type="entry name" value="PRK05339.1"/>
    <property type="match status" value="1"/>
</dbReference>
<name>A0A1A6C4M3_9GAMM</name>
<dbReference type="Proteomes" id="UP000029273">
    <property type="component" value="Unassembled WGS sequence"/>
</dbReference>
<comment type="function">
    <text evidence="5">Bifunctional serine/threonine kinase and phosphorylase involved in the regulation of the phosphoenolpyruvate synthase (PEPS) by catalyzing its phosphorylation/dephosphorylation.</text>
</comment>
<evidence type="ECO:0000256" key="4">
    <source>
        <dbReference type="ARBA" id="ARBA00022777"/>
    </source>
</evidence>
<dbReference type="GO" id="GO:0005524">
    <property type="term" value="F:ATP binding"/>
    <property type="evidence" value="ECO:0007669"/>
    <property type="project" value="InterPro"/>
</dbReference>
<comment type="caution">
    <text evidence="6">The sequence shown here is derived from an EMBL/GenBank/DDBJ whole genome shotgun (WGS) entry which is preliminary data.</text>
</comment>
<dbReference type="HAMAP" id="MF_01062">
    <property type="entry name" value="PSRP"/>
    <property type="match status" value="1"/>
</dbReference>
<dbReference type="InterPro" id="IPR026530">
    <property type="entry name" value="PSRP"/>
</dbReference>
<evidence type="ECO:0000313" key="7">
    <source>
        <dbReference type="Proteomes" id="UP000029273"/>
    </source>
</evidence>
<reference evidence="6 7" key="1">
    <citation type="journal article" date="2014" name="Genome Announc.">
        <title>Draft Genome Sequence of the Iron-Oxidizing, Acidophilic, and Halotolerant 'Thiobacillus prosperus' Type Strain DSM 5130.</title>
        <authorList>
            <person name="Ossandon F.J."/>
            <person name="Cardenas J.P."/>
            <person name="Corbett M."/>
            <person name="Quatrini R."/>
            <person name="Holmes D.S."/>
            <person name="Watkin E."/>
        </authorList>
    </citation>
    <scope>NUCLEOTIDE SEQUENCE [LARGE SCALE GENOMIC DNA]</scope>
    <source>
        <strain evidence="6 7">DSM 5130</strain>
    </source>
</reference>
<dbReference type="STRING" id="160660.BJI67_00505"/>
<dbReference type="AlphaFoldDB" id="A0A1A6C4M3"/>